<dbReference type="InterPro" id="IPR013126">
    <property type="entry name" value="Hsp_70_fam"/>
</dbReference>
<evidence type="ECO:0000256" key="2">
    <source>
        <dbReference type="ARBA" id="ARBA00022741"/>
    </source>
</evidence>
<protein>
    <submittedName>
        <fullName evidence="4">Molecular chaperone</fullName>
    </submittedName>
</protein>
<dbReference type="InterPro" id="IPR018181">
    <property type="entry name" value="Heat_shock_70_CS"/>
</dbReference>
<comment type="similarity">
    <text evidence="1">Belongs to the heat shock protein 70 family.</text>
</comment>
<proteinExistence type="inferred from homology"/>
<dbReference type="RefSeq" id="WP_251810225.1">
    <property type="nucleotide sequence ID" value="NZ_CP101527.1"/>
</dbReference>
<evidence type="ECO:0000256" key="1">
    <source>
        <dbReference type="ARBA" id="ARBA00007381"/>
    </source>
</evidence>
<name>A0A9E8KNW4_9ALTE</name>
<dbReference type="NCBIfam" id="NF008673">
    <property type="entry name" value="PRK11678.1"/>
    <property type="match status" value="1"/>
</dbReference>
<organism evidence="4 5">
    <name type="scientific">Alkalimarinus sediminis</name>
    <dbReference type="NCBI Taxonomy" id="1632866"/>
    <lineage>
        <taxon>Bacteria</taxon>
        <taxon>Pseudomonadati</taxon>
        <taxon>Pseudomonadota</taxon>
        <taxon>Gammaproteobacteria</taxon>
        <taxon>Alteromonadales</taxon>
        <taxon>Alteromonadaceae</taxon>
        <taxon>Alkalimarinus</taxon>
    </lineage>
</organism>
<accession>A0A9E8KNW4</accession>
<reference evidence="4" key="1">
    <citation type="submission" date="2022-07" db="EMBL/GenBank/DDBJ databases">
        <title>Alkalimarinus sp. nov., isolated from gut of a Alitta virens.</title>
        <authorList>
            <person name="Yang A.I."/>
            <person name="Shin N.-R."/>
        </authorList>
    </citation>
    <scope>NUCLEOTIDE SEQUENCE</scope>
    <source>
        <strain evidence="4">FA028</strain>
    </source>
</reference>
<dbReference type="GO" id="GO:0140662">
    <property type="term" value="F:ATP-dependent protein folding chaperone"/>
    <property type="evidence" value="ECO:0007669"/>
    <property type="project" value="InterPro"/>
</dbReference>
<evidence type="ECO:0000256" key="3">
    <source>
        <dbReference type="ARBA" id="ARBA00022840"/>
    </source>
</evidence>
<dbReference type="KEGG" id="asem:NNL22_17530"/>
<dbReference type="SUPFAM" id="SSF53067">
    <property type="entry name" value="Actin-like ATPase domain"/>
    <property type="match status" value="2"/>
</dbReference>
<gene>
    <name evidence="4" type="primary">yegD</name>
    <name evidence="4" type="ORF">NNL22_17530</name>
</gene>
<keyword evidence="5" id="KW-1185">Reference proteome</keyword>
<dbReference type="EMBL" id="CP101527">
    <property type="protein sequence ID" value="UZW74798.1"/>
    <property type="molecule type" value="Genomic_DNA"/>
</dbReference>
<dbReference type="InterPro" id="IPR043129">
    <property type="entry name" value="ATPase_NBD"/>
</dbReference>
<sequence length="454" mass="49685">MFSGFDYGSSNCAMGVMDNGLVKLLPLWGGQCFTPSTLYAADRGLICESVAHNIQSDSDREQYIQQRSAAIQQASQIRRNLNIGEQEKTLFVGEDAIENYIDFPEEGYFVKSPKSFLGVSGLRQEQVAFFEDIVTAMMQSIKQQAETSLQQSITQTVIGRPVNFQGSGGEESNRQAIDILTTAAQRAGYQQAEFLYEPLAAGIDFETSLKQDQTVLVVDIGGGTTDCSMVRMGPSHRIKVSREDDFLGHSGQRVGGNDLDINLSYKAFMPLLGLGSKLKSGLAVPSEPYWNAVRTNDVNAQVEFSSRANLELLEQLCRDASNVELVNRLLDLQQHKTNHQLVRCGEQSKIALSDALEITQPLGFIEPELAQSVTRELFADAIQGPLNRISALMKEAVAQAQCTPDLVYVTGGTAKSPVIRDAIQQQLGDIPIMDGDHFGSVTAGLTKWAEKLFG</sequence>
<dbReference type="PROSITE" id="PS00329">
    <property type="entry name" value="HSP70_2"/>
    <property type="match status" value="1"/>
</dbReference>
<keyword evidence="3" id="KW-0067">ATP-binding</keyword>
<dbReference type="Gene3D" id="3.30.420.40">
    <property type="match status" value="1"/>
</dbReference>
<evidence type="ECO:0000313" key="5">
    <source>
        <dbReference type="Proteomes" id="UP001164472"/>
    </source>
</evidence>
<dbReference type="Proteomes" id="UP001164472">
    <property type="component" value="Chromosome"/>
</dbReference>
<dbReference type="GO" id="GO:0005524">
    <property type="term" value="F:ATP binding"/>
    <property type="evidence" value="ECO:0007669"/>
    <property type="project" value="UniProtKB-KW"/>
</dbReference>
<evidence type="ECO:0000313" key="4">
    <source>
        <dbReference type="EMBL" id="UZW74798.1"/>
    </source>
</evidence>
<dbReference type="Pfam" id="PF00012">
    <property type="entry name" value="HSP70"/>
    <property type="match status" value="1"/>
</dbReference>
<keyword evidence="2" id="KW-0547">Nucleotide-binding</keyword>
<dbReference type="AlphaFoldDB" id="A0A9E8KNW4"/>
<dbReference type="PANTHER" id="PTHR19375">
    <property type="entry name" value="HEAT SHOCK PROTEIN 70KDA"/>
    <property type="match status" value="1"/>
</dbReference>